<dbReference type="InterPro" id="IPR018060">
    <property type="entry name" value="HTH_AraC"/>
</dbReference>
<dbReference type="Pfam" id="PF12833">
    <property type="entry name" value="HTH_18"/>
    <property type="match status" value="1"/>
</dbReference>
<proteinExistence type="predicted"/>
<evidence type="ECO:0000259" key="4">
    <source>
        <dbReference type="PROSITE" id="PS01124"/>
    </source>
</evidence>
<name>A0A841FGQ4_9ACTN</name>
<dbReference type="GO" id="GO:0003700">
    <property type="term" value="F:DNA-binding transcription factor activity"/>
    <property type="evidence" value="ECO:0007669"/>
    <property type="project" value="InterPro"/>
</dbReference>
<evidence type="ECO:0000256" key="1">
    <source>
        <dbReference type="ARBA" id="ARBA00023015"/>
    </source>
</evidence>
<evidence type="ECO:0000313" key="5">
    <source>
        <dbReference type="EMBL" id="MBB6033028.1"/>
    </source>
</evidence>
<gene>
    <name evidence="5" type="ORF">HNR73_000875</name>
</gene>
<organism evidence="5 6">
    <name type="scientific">Phytomonospora endophytica</name>
    <dbReference type="NCBI Taxonomy" id="714109"/>
    <lineage>
        <taxon>Bacteria</taxon>
        <taxon>Bacillati</taxon>
        <taxon>Actinomycetota</taxon>
        <taxon>Actinomycetes</taxon>
        <taxon>Micromonosporales</taxon>
        <taxon>Micromonosporaceae</taxon>
        <taxon>Phytomonospora</taxon>
    </lineage>
</organism>
<dbReference type="SMART" id="SM00342">
    <property type="entry name" value="HTH_ARAC"/>
    <property type="match status" value="1"/>
</dbReference>
<dbReference type="AlphaFoldDB" id="A0A841FGQ4"/>
<dbReference type="InterPro" id="IPR050204">
    <property type="entry name" value="AraC_XylS_family_regulators"/>
</dbReference>
<dbReference type="PANTHER" id="PTHR46796:SF14">
    <property type="entry name" value="TRANSCRIPTIONAL REGULATORY PROTEIN"/>
    <property type="match status" value="1"/>
</dbReference>
<evidence type="ECO:0000313" key="6">
    <source>
        <dbReference type="Proteomes" id="UP000548476"/>
    </source>
</evidence>
<protein>
    <submittedName>
        <fullName evidence="5">AraC-like DNA-binding protein</fullName>
    </submittedName>
</protein>
<dbReference type="Gene3D" id="1.10.10.60">
    <property type="entry name" value="Homeodomain-like"/>
    <property type="match status" value="1"/>
</dbReference>
<sequence length="266" mass="28333">MLSATTIARRPAFEVSAVICRDDHTGWSPPDAHTGHRLVLVRAGRFRRRTPGAVTDLDRTTAYLGTPGEEDSFAHPAGGDVCTALHLAPELWRDIVGETPVRPWAYVDARVDLAHRRLLAAREDVDYALTERLLALLAATIGRAATGAVPAHRPHDPAAERLAAAAREVVLADDPAAVGLLPLAALLGASPYRLSRAFSAVTGVSLTRYRNRVRVARALDGIEAGETDLAALAARLGFADQAHLTRTVRQHAGETPSGVRRGLPGG</sequence>
<keyword evidence="3" id="KW-0804">Transcription</keyword>
<dbReference type="InterPro" id="IPR009057">
    <property type="entry name" value="Homeodomain-like_sf"/>
</dbReference>
<dbReference type="Proteomes" id="UP000548476">
    <property type="component" value="Unassembled WGS sequence"/>
</dbReference>
<dbReference type="InterPro" id="IPR018062">
    <property type="entry name" value="HTH_AraC-typ_CS"/>
</dbReference>
<dbReference type="RefSeq" id="WP_184785946.1">
    <property type="nucleotide sequence ID" value="NZ_BONT01000022.1"/>
</dbReference>
<keyword evidence="1" id="KW-0805">Transcription regulation</keyword>
<evidence type="ECO:0000256" key="2">
    <source>
        <dbReference type="ARBA" id="ARBA00023125"/>
    </source>
</evidence>
<dbReference type="PROSITE" id="PS01124">
    <property type="entry name" value="HTH_ARAC_FAMILY_2"/>
    <property type="match status" value="1"/>
</dbReference>
<dbReference type="SUPFAM" id="SSF46689">
    <property type="entry name" value="Homeodomain-like"/>
    <property type="match status" value="1"/>
</dbReference>
<feature type="domain" description="HTH araC/xylS-type" evidence="4">
    <location>
        <begin position="164"/>
        <end position="262"/>
    </location>
</feature>
<keyword evidence="6" id="KW-1185">Reference proteome</keyword>
<dbReference type="GO" id="GO:0043565">
    <property type="term" value="F:sequence-specific DNA binding"/>
    <property type="evidence" value="ECO:0007669"/>
    <property type="project" value="InterPro"/>
</dbReference>
<dbReference type="PROSITE" id="PS00041">
    <property type="entry name" value="HTH_ARAC_FAMILY_1"/>
    <property type="match status" value="1"/>
</dbReference>
<evidence type="ECO:0000256" key="3">
    <source>
        <dbReference type="ARBA" id="ARBA00023163"/>
    </source>
</evidence>
<accession>A0A841FGQ4</accession>
<dbReference type="EMBL" id="JACHGT010000002">
    <property type="protein sequence ID" value="MBB6033028.1"/>
    <property type="molecule type" value="Genomic_DNA"/>
</dbReference>
<reference evidence="5 6" key="1">
    <citation type="submission" date="2020-08" db="EMBL/GenBank/DDBJ databases">
        <title>Genomic Encyclopedia of Type Strains, Phase IV (KMG-IV): sequencing the most valuable type-strain genomes for metagenomic binning, comparative biology and taxonomic classification.</title>
        <authorList>
            <person name="Goeker M."/>
        </authorList>
    </citation>
    <scope>NUCLEOTIDE SEQUENCE [LARGE SCALE GENOMIC DNA]</scope>
    <source>
        <strain evidence="5 6">YIM 65646</strain>
    </source>
</reference>
<comment type="caution">
    <text evidence="5">The sequence shown here is derived from an EMBL/GenBank/DDBJ whole genome shotgun (WGS) entry which is preliminary data.</text>
</comment>
<dbReference type="PANTHER" id="PTHR46796">
    <property type="entry name" value="HTH-TYPE TRANSCRIPTIONAL ACTIVATOR RHAS-RELATED"/>
    <property type="match status" value="1"/>
</dbReference>
<keyword evidence="2 5" id="KW-0238">DNA-binding</keyword>